<gene>
    <name evidence="2" type="ORF">C7H61_14055</name>
</gene>
<evidence type="ECO:0000256" key="1">
    <source>
        <dbReference type="ARBA" id="ARBA00010751"/>
    </source>
</evidence>
<dbReference type="PANTHER" id="PTHR34068">
    <property type="entry name" value="UPF0145 PROTEIN YBJQ"/>
    <property type="match status" value="1"/>
</dbReference>
<dbReference type="EMBL" id="PXOT01000027">
    <property type="protein sequence ID" value="PSG87223.1"/>
    <property type="molecule type" value="Genomic_DNA"/>
</dbReference>
<dbReference type="AlphaFoldDB" id="A0A2T1N6N7"/>
<comment type="similarity">
    <text evidence="1">Belongs to the UPF0145 family.</text>
</comment>
<accession>A0A2T1N6N7</accession>
<dbReference type="Gene3D" id="3.30.110.70">
    <property type="entry name" value="Hypothetical protein apc22750. Chain B"/>
    <property type="match status" value="1"/>
</dbReference>
<comment type="caution">
    <text evidence="2">The sequence shown here is derived from an EMBL/GenBank/DDBJ whole genome shotgun (WGS) entry which is preliminary data.</text>
</comment>
<evidence type="ECO:0000313" key="2">
    <source>
        <dbReference type="EMBL" id="PSG87223.1"/>
    </source>
</evidence>
<dbReference type="InterPro" id="IPR002765">
    <property type="entry name" value="UPF0145_YbjQ-like"/>
</dbReference>
<dbReference type="SUPFAM" id="SSF117782">
    <property type="entry name" value="YbjQ-like"/>
    <property type="match status" value="1"/>
</dbReference>
<proteinExistence type="inferred from homology"/>
<dbReference type="InterPro" id="IPR035439">
    <property type="entry name" value="UPF0145_dom_sf"/>
</dbReference>
<protein>
    <recommendedName>
        <fullName evidence="4">Heavy metal-binding domain-containing protein</fullName>
    </recommendedName>
</protein>
<evidence type="ECO:0008006" key="4">
    <source>
        <dbReference type="Google" id="ProtNLM"/>
    </source>
</evidence>
<dbReference type="Proteomes" id="UP000238430">
    <property type="component" value="Unassembled WGS sequence"/>
</dbReference>
<evidence type="ECO:0000313" key="3">
    <source>
        <dbReference type="Proteomes" id="UP000238430"/>
    </source>
</evidence>
<organism evidence="2 3">
    <name type="scientific">Mesoflavibacter zeaxanthinifaciens subsp. sabulilitoris</name>
    <dbReference type="NCBI Taxonomy" id="1520893"/>
    <lineage>
        <taxon>Bacteria</taxon>
        <taxon>Pseudomonadati</taxon>
        <taxon>Bacteroidota</taxon>
        <taxon>Flavobacteriia</taxon>
        <taxon>Flavobacteriales</taxon>
        <taxon>Flavobacteriaceae</taxon>
        <taxon>Mesoflavibacter</taxon>
    </lineage>
</organism>
<reference evidence="2 3" key="1">
    <citation type="submission" date="2018-03" db="EMBL/GenBank/DDBJ databases">
        <title>Mesoflavibacter sp. HG37 and Mesoflavibacter sp. HG96 sp.nov., two marine bacteria isolated from seawater of Western Pacific Ocean.</title>
        <authorList>
            <person name="Cheng H."/>
            <person name="Wu Y.-H."/>
            <person name="Guo L.-L."/>
            <person name="Xu X.-W."/>
        </authorList>
    </citation>
    <scope>NUCLEOTIDE SEQUENCE [LARGE SCALE GENOMIC DNA]</scope>
    <source>
        <strain evidence="2 3">KCTC 42117</strain>
    </source>
</reference>
<keyword evidence="3" id="KW-1185">Reference proteome</keyword>
<name>A0A2T1N6N7_9FLAO</name>
<sequence length="97" mass="10643">MILTTTNTIEGFKIIEYKGIVTGTSFEMKTKFSFKVEKSKDITKAVINEAKEHAFQELQDNAKNLNANAVVGISFDIETVNGSYFFVSVVGTAVNVA</sequence>
<dbReference type="OrthoDB" id="9796448at2"/>
<dbReference type="RefSeq" id="WP_106680813.1">
    <property type="nucleotide sequence ID" value="NZ_JACHWV010000002.1"/>
</dbReference>
<dbReference type="PANTHER" id="PTHR34068:SF1">
    <property type="entry name" value="UPF0145 PROTEIN YBJQ"/>
    <property type="match status" value="1"/>
</dbReference>
<dbReference type="Pfam" id="PF01906">
    <property type="entry name" value="YbjQ_1"/>
    <property type="match status" value="1"/>
</dbReference>